<comment type="caution">
    <text evidence="2">The sequence shown here is derived from an EMBL/GenBank/DDBJ whole genome shotgun (WGS) entry which is preliminary data.</text>
</comment>
<keyword evidence="1" id="KW-0732">Signal</keyword>
<reference evidence="2" key="1">
    <citation type="submission" date="2022-11" db="EMBL/GenBank/DDBJ databases">
        <authorList>
            <person name="Kikuchi T."/>
        </authorList>
    </citation>
    <scope>NUCLEOTIDE SEQUENCE</scope>
    <source>
        <strain evidence="2">PS1010</strain>
    </source>
</reference>
<evidence type="ECO:0000256" key="1">
    <source>
        <dbReference type="SAM" id="SignalP"/>
    </source>
</evidence>
<evidence type="ECO:0000313" key="3">
    <source>
        <dbReference type="Proteomes" id="UP001152747"/>
    </source>
</evidence>
<sequence length="427" mass="50455">MLIIFVIALFLPNFIKCHLFDVVGYFMELEVPERMTDLTLEVAILLKNQSSSANQYYKTSSEKLFEYIDDADNFQVSYCGQRIQDSVKGKFKALMEFESRRYKNSDQLKIHHKYYPENGLNNTILLLFNLPSLLNFETKKYINISFERDNYLLKIQSINIFGSMCLDKVDTNLDVVGKEFPQKIVEGILSNITKKIHDTYDDSVEVFIDKDLKSNKKFNLHEFEAFILRLMKRYKLSDKQKPRINIMQQTSDHMVFHIEIGLNSTQFKEYDFEVWDFQFEAKYVQSNLENQWKVVQGFIRPPLNLLENDNYELRLLQIFGNNIVKKLDNFMDRISTQFPNFGKIIVCGKEIESYQLKKVFSQTHKLPTQCFTEKETVNSFLIDCMVMGQDMTTRWRGQVETSFDPRNEGHKIQKIEVECQFENANFN</sequence>
<gene>
    <name evidence="2" type="ORF">CAMP_LOCUS2355</name>
</gene>
<organism evidence="2 3">
    <name type="scientific">Caenorhabditis angaria</name>
    <dbReference type="NCBI Taxonomy" id="860376"/>
    <lineage>
        <taxon>Eukaryota</taxon>
        <taxon>Metazoa</taxon>
        <taxon>Ecdysozoa</taxon>
        <taxon>Nematoda</taxon>
        <taxon>Chromadorea</taxon>
        <taxon>Rhabditida</taxon>
        <taxon>Rhabditina</taxon>
        <taxon>Rhabditomorpha</taxon>
        <taxon>Rhabditoidea</taxon>
        <taxon>Rhabditidae</taxon>
        <taxon>Peloderinae</taxon>
        <taxon>Caenorhabditis</taxon>
    </lineage>
</organism>
<keyword evidence="3" id="KW-1185">Reference proteome</keyword>
<protein>
    <recommendedName>
        <fullName evidence="4">DUF38 domain-containing protein</fullName>
    </recommendedName>
</protein>
<name>A0A9P1MWT5_9PELO</name>
<evidence type="ECO:0008006" key="4">
    <source>
        <dbReference type="Google" id="ProtNLM"/>
    </source>
</evidence>
<dbReference type="EMBL" id="CANHGI010000001">
    <property type="protein sequence ID" value="CAI5439718.1"/>
    <property type="molecule type" value="Genomic_DNA"/>
</dbReference>
<dbReference type="Proteomes" id="UP001152747">
    <property type="component" value="Unassembled WGS sequence"/>
</dbReference>
<dbReference type="AlphaFoldDB" id="A0A9P1MWT5"/>
<proteinExistence type="predicted"/>
<feature type="signal peptide" evidence="1">
    <location>
        <begin position="1"/>
        <end position="17"/>
    </location>
</feature>
<evidence type="ECO:0000313" key="2">
    <source>
        <dbReference type="EMBL" id="CAI5439718.1"/>
    </source>
</evidence>
<feature type="chain" id="PRO_5040198370" description="DUF38 domain-containing protein" evidence="1">
    <location>
        <begin position="18"/>
        <end position="427"/>
    </location>
</feature>
<accession>A0A9P1MWT5</accession>